<dbReference type="GO" id="GO:0008869">
    <property type="term" value="F:galactonate dehydratase activity"/>
    <property type="evidence" value="ECO:0007669"/>
    <property type="project" value="InterPro"/>
</dbReference>
<evidence type="ECO:0000256" key="3">
    <source>
        <dbReference type="ARBA" id="ARBA00022842"/>
    </source>
</evidence>
<evidence type="ECO:0000256" key="2">
    <source>
        <dbReference type="ARBA" id="ARBA00022723"/>
    </source>
</evidence>
<reference evidence="6 7" key="1">
    <citation type="submission" date="2015-03" db="EMBL/GenBank/DDBJ databases">
        <title>Genomics and transcriptomics of the oil-accumulating basidiomycete yeast T. oleaginosus allow insights into substrate utilization and the diverse evolutionary trajectories of mating systems in fungi.</title>
        <authorList>
            <consortium name="DOE Joint Genome Institute"/>
            <person name="Kourist R."/>
            <person name="Kracht O."/>
            <person name="Bracharz F."/>
            <person name="Lipzen A."/>
            <person name="Nolan M."/>
            <person name="Ohm R."/>
            <person name="Grigoriev I."/>
            <person name="Sun S."/>
            <person name="Heitman J."/>
            <person name="Bruck T."/>
            <person name="Nowrousian M."/>
        </authorList>
    </citation>
    <scope>NUCLEOTIDE SEQUENCE [LARGE SCALE GENOMIC DNA]</scope>
    <source>
        <strain evidence="6 7">IBC0246</strain>
    </source>
</reference>
<dbReference type="Pfam" id="PF02746">
    <property type="entry name" value="MR_MLE_N"/>
    <property type="match status" value="1"/>
</dbReference>
<dbReference type="EMBL" id="KQ087249">
    <property type="protein sequence ID" value="KLT39765.1"/>
    <property type="molecule type" value="Genomic_DNA"/>
</dbReference>
<evidence type="ECO:0000256" key="1">
    <source>
        <dbReference type="ARBA" id="ARBA00001946"/>
    </source>
</evidence>
<dbReference type="SMART" id="SM00922">
    <property type="entry name" value="MR_MLE"/>
    <property type="match status" value="1"/>
</dbReference>
<dbReference type="Pfam" id="PF13378">
    <property type="entry name" value="MR_MLE_C"/>
    <property type="match status" value="1"/>
</dbReference>
<feature type="domain" description="Mandelate racemase/muconate lactonizing enzyme C-terminal" evidence="5">
    <location>
        <begin position="161"/>
        <end position="263"/>
    </location>
</feature>
<dbReference type="PROSITE" id="PS00908">
    <property type="entry name" value="MR_MLE_1"/>
    <property type="match status" value="1"/>
</dbReference>
<keyword evidence="3" id="KW-0460">Magnesium</keyword>
<dbReference type="PANTHER" id="PTHR48080">
    <property type="entry name" value="D-GALACTONATE DEHYDRATASE-RELATED"/>
    <property type="match status" value="1"/>
</dbReference>
<sequence length="419" mass="46220">MASPSHRDALREPRYSRGIQRALACTPHPSASIAGSTRIARLESFYVRPRWLFVRIETEGGVVGWGEGTLEGHTEAVQGSLADVARRIVGWDAMNIEDIYAYLYRHRFYRGGEVLMSAMSGVDIALWDIKGKVLGVPVWQLLGGAVRERCEVYGWIGGDRPADVLEQARARKAQGFTKVKMNATEALGWLDSPHALDETVRRLEEVKSIGIDAGLDFHGRVHKPMAKQLARALEPHRPLFIEEPLLPGHVNELKDLYNKTTIPIALGERLFTRQDVRPYLEAGCIDIIQPDIAHAGGISETRKIATMAEAYDVGVAPHCPLGPLAFAASLQVGFATPNFVICEMSWQMHYNTGGFDLLTYMTNPEVFAVRDGHIDLLTAPGLGVELDEALIRAEAAEAATLPPWSNPVFRGPDGAVREW</sequence>
<evidence type="ECO:0000256" key="4">
    <source>
        <dbReference type="ARBA" id="ARBA00023239"/>
    </source>
</evidence>
<gene>
    <name evidence="6" type="ORF">CC85DRAFT_330450</name>
</gene>
<dbReference type="OrthoDB" id="2579025at2759"/>
<accession>A0A0J0XF99</accession>
<dbReference type="AlphaFoldDB" id="A0A0J0XF99"/>
<dbReference type="RefSeq" id="XP_018276256.1">
    <property type="nucleotide sequence ID" value="XM_018426933.1"/>
</dbReference>
<dbReference type="InterPro" id="IPR013341">
    <property type="entry name" value="Mandelate_racemase_N_dom"/>
</dbReference>
<organism evidence="6 7">
    <name type="scientific">Cutaneotrichosporon oleaginosum</name>
    <dbReference type="NCBI Taxonomy" id="879819"/>
    <lineage>
        <taxon>Eukaryota</taxon>
        <taxon>Fungi</taxon>
        <taxon>Dikarya</taxon>
        <taxon>Basidiomycota</taxon>
        <taxon>Agaricomycotina</taxon>
        <taxon>Tremellomycetes</taxon>
        <taxon>Trichosporonales</taxon>
        <taxon>Trichosporonaceae</taxon>
        <taxon>Cutaneotrichosporon</taxon>
    </lineage>
</organism>
<dbReference type="NCBIfam" id="NF010624">
    <property type="entry name" value="PRK14017.1"/>
    <property type="match status" value="1"/>
</dbReference>
<evidence type="ECO:0000313" key="7">
    <source>
        <dbReference type="Proteomes" id="UP000053611"/>
    </source>
</evidence>
<proteinExistence type="predicted"/>
<dbReference type="SFLD" id="SFLDG00179">
    <property type="entry name" value="mandelate_racemase"/>
    <property type="match status" value="1"/>
</dbReference>
<protein>
    <submittedName>
        <fullName evidence="6">Putative mandelate racemase/muconate lactonizing enzyme</fullName>
    </submittedName>
</protein>
<dbReference type="GO" id="GO:0034194">
    <property type="term" value="P:D-galactonate catabolic process"/>
    <property type="evidence" value="ECO:0007669"/>
    <property type="project" value="InterPro"/>
</dbReference>
<comment type="cofactor">
    <cofactor evidence="1">
        <name>Mg(2+)</name>
        <dbReference type="ChEBI" id="CHEBI:18420"/>
    </cofactor>
</comment>
<keyword evidence="2" id="KW-0479">Metal-binding</keyword>
<dbReference type="InterPro" id="IPR034593">
    <property type="entry name" value="DgoD-like"/>
</dbReference>
<dbReference type="Gene3D" id="3.20.20.120">
    <property type="entry name" value="Enolase-like C-terminal domain"/>
    <property type="match status" value="1"/>
</dbReference>
<keyword evidence="7" id="KW-1185">Reference proteome</keyword>
<dbReference type="SUPFAM" id="SSF51604">
    <property type="entry name" value="Enolase C-terminal domain-like"/>
    <property type="match status" value="1"/>
</dbReference>
<dbReference type="InterPro" id="IPR013342">
    <property type="entry name" value="Mandelate_racemase_C"/>
</dbReference>
<dbReference type="GO" id="GO:0046872">
    <property type="term" value="F:metal ion binding"/>
    <property type="evidence" value="ECO:0007669"/>
    <property type="project" value="UniProtKB-KW"/>
</dbReference>
<dbReference type="SUPFAM" id="SSF54826">
    <property type="entry name" value="Enolase N-terminal domain-like"/>
    <property type="match status" value="1"/>
</dbReference>
<dbReference type="GeneID" id="28987536"/>
<dbReference type="InterPro" id="IPR023592">
    <property type="entry name" value="Galactonate_deHydtase"/>
</dbReference>
<dbReference type="InterPro" id="IPR018110">
    <property type="entry name" value="Mandel_Rmase/mucon_lact_enz_CS"/>
</dbReference>
<dbReference type="SFLD" id="SFLDF00003">
    <property type="entry name" value="D-galactonate_dehydratase"/>
    <property type="match status" value="1"/>
</dbReference>
<dbReference type="STRING" id="879819.A0A0J0XF99"/>
<dbReference type="CDD" id="cd03325">
    <property type="entry name" value="D-galactonate_dehydratase"/>
    <property type="match status" value="1"/>
</dbReference>
<dbReference type="InterPro" id="IPR029017">
    <property type="entry name" value="Enolase-like_N"/>
</dbReference>
<dbReference type="PANTHER" id="PTHR48080:SF2">
    <property type="entry name" value="D-GALACTONATE DEHYDRATASE"/>
    <property type="match status" value="1"/>
</dbReference>
<dbReference type="Gene3D" id="3.30.390.10">
    <property type="entry name" value="Enolase-like, N-terminal domain"/>
    <property type="match status" value="1"/>
</dbReference>
<evidence type="ECO:0000259" key="5">
    <source>
        <dbReference type="SMART" id="SM00922"/>
    </source>
</evidence>
<evidence type="ECO:0000313" key="6">
    <source>
        <dbReference type="EMBL" id="KLT39765.1"/>
    </source>
</evidence>
<name>A0A0J0XF99_9TREE</name>
<dbReference type="Proteomes" id="UP000053611">
    <property type="component" value="Unassembled WGS sequence"/>
</dbReference>
<dbReference type="SFLD" id="SFLDS00001">
    <property type="entry name" value="Enolase"/>
    <property type="match status" value="1"/>
</dbReference>
<dbReference type="InterPro" id="IPR036849">
    <property type="entry name" value="Enolase-like_C_sf"/>
</dbReference>
<dbReference type="GO" id="GO:0009063">
    <property type="term" value="P:amino acid catabolic process"/>
    <property type="evidence" value="ECO:0007669"/>
    <property type="project" value="InterPro"/>
</dbReference>
<dbReference type="InterPro" id="IPR029065">
    <property type="entry name" value="Enolase_C-like"/>
</dbReference>
<keyword evidence="4" id="KW-0456">Lyase</keyword>